<dbReference type="InterPro" id="IPR002575">
    <property type="entry name" value="Aminoglycoside_PTrfase"/>
</dbReference>
<reference evidence="2 3" key="1">
    <citation type="submission" date="2019-07" db="EMBL/GenBank/DDBJ databases">
        <authorList>
            <person name="Li J."/>
        </authorList>
    </citation>
    <scope>NUCLEOTIDE SEQUENCE [LARGE SCALE GENOMIC DNA]</scope>
    <source>
        <strain evidence="2 3">TKL69</strain>
    </source>
</reference>
<keyword evidence="3" id="KW-1185">Reference proteome</keyword>
<evidence type="ECO:0000313" key="2">
    <source>
        <dbReference type="EMBL" id="QDP40914.1"/>
    </source>
</evidence>
<dbReference type="Pfam" id="PF01636">
    <property type="entry name" value="APH"/>
    <property type="match status" value="1"/>
</dbReference>
<evidence type="ECO:0000259" key="1">
    <source>
        <dbReference type="Pfam" id="PF01636"/>
    </source>
</evidence>
<dbReference type="KEGG" id="aqt:FN924_12375"/>
<proteinExistence type="predicted"/>
<sequence>MDYLFGTDWTITPAGGSTGEAYMAANSEKRLFLKRNSSPFLAVLSAEGIVPKLLWTKRMANGDVITAQHWLEGRELDPEEMQHPQVARMLSKIHHSPELLDMLLKIGKAPILPQDLLQEVKVHVRTAQPDQIELYQAYKFLKETLPFVENQQQVVCHCDLNHNNWLLSEDGQLFLIDWDSAKVADPALDIGMLLFWYIPEKDWKMWLNKYGETNDHIKERMYWYLILDHVKHFLNQKEKNSAKALQYLNQLRRLLAHVQSS</sequence>
<dbReference type="Proteomes" id="UP000315215">
    <property type="component" value="Chromosome"/>
</dbReference>
<evidence type="ECO:0000313" key="3">
    <source>
        <dbReference type="Proteomes" id="UP000315215"/>
    </source>
</evidence>
<protein>
    <submittedName>
        <fullName evidence="2">Phosphotransferase family protein</fullName>
    </submittedName>
</protein>
<organism evidence="2 3">
    <name type="scientific">Radiobacillus deserti</name>
    <dbReference type="NCBI Taxonomy" id="2594883"/>
    <lineage>
        <taxon>Bacteria</taxon>
        <taxon>Bacillati</taxon>
        <taxon>Bacillota</taxon>
        <taxon>Bacilli</taxon>
        <taxon>Bacillales</taxon>
        <taxon>Bacillaceae</taxon>
        <taxon>Radiobacillus</taxon>
    </lineage>
</organism>
<dbReference type="AlphaFoldDB" id="A0A516KHQ6"/>
<dbReference type="RefSeq" id="WP_143894938.1">
    <property type="nucleotide sequence ID" value="NZ_CP041666.1"/>
</dbReference>
<dbReference type="InterPro" id="IPR011009">
    <property type="entry name" value="Kinase-like_dom_sf"/>
</dbReference>
<dbReference type="GO" id="GO:0016740">
    <property type="term" value="F:transferase activity"/>
    <property type="evidence" value="ECO:0007669"/>
    <property type="project" value="UniProtKB-KW"/>
</dbReference>
<feature type="domain" description="Aminoglycoside phosphotransferase" evidence="1">
    <location>
        <begin position="29"/>
        <end position="214"/>
    </location>
</feature>
<dbReference type="OrthoDB" id="3171511at2"/>
<gene>
    <name evidence="2" type="ORF">FN924_12375</name>
</gene>
<dbReference type="SUPFAM" id="SSF56112">
    <property type="entry name" value="Protein kinase-like (PK-like)"/>
    <property type="match status" value="1"/>
</dbReference>
<dbReference type="PANTHER" id="PTHR40086">
    <property type="entry name" value="PHOSPHOTRANSFERASE YTMP-RELATED"/>
    <property type="match status" value="1"/>
</dbReference>
<keyword evidence="2" id="KW-0808">Transferase</keyword>
<dbReference type="EMBL" id="CP041666">
    <property type="protein sequence ID" value="QDP40914.1"/>
    <property type="molecule type" value="Genomic_DNA"/>
</dbReference>
<dbReference type="PANTHER" id="PTHR40086:SF1">
    <property type="entry name" value="CELL CYCLE REGULATOR CCRZ"/>
    <property type="match status" value="1"/>
</dbReference>
<dbReference type="Gene3D" id="3.90.1200.10">
    <property type="match status" value="1"/>
</dbReference>
<name>A0A516KHQ6_9BACI</name>
<accession>A0A516KHQ6</accession>
<dbReference type="InterPro" id="IPR052077">
    <property type="entry name" value="CcrZ_PhaseVar_Mediator"/>
</dbReference>